<name>A0A1X1RLN3_MYCCE</name>
<dbReference type="InterPro" id="IPR021368">
    <property type="entry name" value="T7SS_EccE"/>
</dbReference>
<keyword evidence="4 7" id="KW-0812">Transmembrane</keyword>
<evidence type="ECO:0000256" key="6">
    <source>
        <dbReference type="ARBA" id="ARBA00023136"/>
    </source>
</evidence>
<feature type="domain" description="Type VII secretion system protein EccE" evidence="8">
    <location>
        <begin position="133"/>
        <end position="218"/>
    </location>
</feature>
<evidence type="ECO:0000256" key="3">
    <source>
        <dbReference type="ARBA" id="ARBA00022475"/>
    </source>
</evidence>
<feature type="transmembrane region" description="Helical" evidence="7">
    <location>
        <begin position="32"/>
        <end position="57"/>
    </location>
</feature>
<dbReference type="AlphaFoldDB" id="A0A1X1RLN3"/>
<gene>
    <name evidence="9" type="ORF">AWB95_17905</name>
</gene>
<evidence type="ECO:0000259" key="8">
    <source>
        <dbReference type="Pfam" id="PF11203"/>
    </source>
</evidence>
<dbReference type="STRING" id="28045.AWB95_17905"/>
<protein>
    <submittedName>
        <fullName evidence="9">Type VII secretion protein EccE</fullName>
    </submittedName>
</protein>
<dbReference type="GO" id="GO:0005886">
    <property type="term" value="C:plasma membrane"/>
    <property type="evidence" value="ECO:0007669"/>
    <property type="project" value="UniProtKB-SubCell"/>
</dbReference>
<accession>A0A1X1RLN3</accession>
<reference evidence="9 10" key="1">
    <citation type="submission" date="2016-01" db="EMBL/GenBank/DDBJ databases">
        <title>The new phylogeny of the genus Mycobacterium.</title>
        <authorList>
            <person name="Tarcisio F."/>
            <person name="Conor M."/>
            <person name="Antonella G."/>
            <person name="Elisabetta G."/>
            <person name="Giulia F.S."/>
            <person name="Sara T."/>
            <person name="Anna F."/>
            <person name="Clotilde B."/>
            <person name="Roberto B."/>
            <person name="Veronica D.S."/>
            <person name="Fabio R."/>
            <person name="Monica P."/>
            <person name="Olivier J."/>
            <person name="Enrico T."/>
            <person name="Nicola S."/>
        </authorList>
    </citation>
    <scope>NUCLEOTIDE SEQUENCE [LARGE SCALE GENOMIC DNA]</scope>
    <source>
        <strain evidence="9 10">DSM 44243</strain>
    </source>
</reference>
<evidence type="ECO:0000256" key="5">
    <source>
        <dbReference type="ARBA" id="ARBA00022989"/>
    </source>
</evidence>
<evidence type="ECO:0000313" key="9">
    <source>
        <dbReference type="EMBL" id="ORV09185.1"/>
    </source>
</evidence>
<dbReference type="RefSeq" id="WP_249025638.1">
    <property type="nucleotide sequence ID" value="NZ_LQOM01000040.1"/>
</dbReference>
<comment type="similarity">
    <text evidence="2">Belongs to the EccE family.</text>
</comment>
<keyword evidence="10" id="KW-1185">Reference proteome</keyword>
<dbReference type="InterPro" id="IPR050051">
    <property type="entry name" value="EccE_dom"/>
</dbReference>
<evidence type="ECO:0000256" key="2">
    <source>
        <dbReference type="ARBA" id="ARBA00007759"/>
    </source>
</evidence>
<keyword evidence="3" id="KW-1003">Cell membrane</keyword>
<comment type="caution">
    <text evidence="9">The sequence shown here is derived from an EMBL/GenBank/DDBJ whole genome shotgun (WGS) entry which is preliminary data.</text>
</comment>
<dbReference type="NCBIfam" id="TIGR03923">
    <property type="entry name" value="T7SS_EccE"/>
    <property type="match status" value="1"/>
</dbReference>
<keyword evidence="6 7" id="KW-0472">Membrane</keyword>
<keyword evidence="5 7" id="KW-1133">Transmembrane helix</keyword>
<evidence type="ECO:0000256" key="7">
    <source>
        <dbReference type="SAM" id="Phobius"/>
    </source>
</evidence>
<sequence length="328" mass="35722">MRQSLTGRISLVLLAVVAAAMAYPWHTPRERWALGIAIAAVLLLLAWWRGMFFTTMLRHRLAMLRRNHMRAPAARPGIDVRTTALLRITNPPEGEPDLLPLPLIARYLDRYGIRADAVRVTSRETEDDNGMPQRDTWIGLTLSAADNLVALQARSSSIPLHKTAAVAVRRLADHLREIGWGAGPVEPDDVPTLFARPARETWRGVKEASGDYVAAYRVNADETLLDTLAVIRSYPARETWTALEIAGAAGDQTLAVACAFRTNAHPAGGAPISGLTPQSGNHRPALVALDPTSTERLDGHAALPDGLLGQLRWPSTAARQSRPRHAAV</sequence>
<evidence type="ECO:0000256" key="1">
    <source>
        <dbReference type="ARBA" id="ARBA00004236"/>
    </source>
</evidence>
<organism evidence="9 10">
    <name type="scientific">Mycobacterium celatum</name>
    <dbReference type="NCBI Taxonomy" id="28045"/>
    <lineage>
        <taxon>Bacteria</taxon>
        <taxon>Bacillati</taxon>
        <taxon>Actinomycetota</taxon>
        <taxon>Actinomycetes</taxon>
        <taxon>Mycobacteriales</taxon>
        <taxon>Mycobacteriaceae</taxon>
        <taxon>Mycobacterium</taxon>
    </lineage>
</organism>
<dbReference type="EMBL" id="LQOM01000040">
    <property type="protein sequence ID" value="ORV09185.1"/>
    <property type="molecule type" value="Genomic_DNA"/>
</dbReference>
<evidence type="ECO:0000313" key="10">
    <source>
        <dbReference type="Proteomes" id="UP000193907"/>
    </source>
</evidence>
<dbReference type="Pfam" id="PF11203">
    <property type="entry name" value="EccE"/>
    <property type="match status" value="1"/>
</dbReference>
<proteinExistence type="inferred from homology"/>
<comment type="subcellular location">
    <subcellularLocation>
        <location evidence="1">Cell membrane</location>
    </subcellularLocation>
</comment>
<evidence type="ECO:0000256" key="4">
    <source>
        <dbReference type="ARBA" id="ARBA00022692"/>
    </source>
</evidence>
<dbReference type="Proteomes" id="UP000193907">
    <property type="component" value="Unassembled WGS sequence"/>
</dbReference>